<gene>
    <name evidence="1" type="ORF">BI308_25365</name>
</gene>
<evidence type="ECO:0000313" key="2">
    <source>
        <dbReference type="Proteomes" id="UP000183940"/>
    </source>
</evidence>
<organism evidence="1 2">
    <name type="scientific">Roseofilum reptotaenium AO1-A</name>
    <dbReference type="NCBI Taxonomy" id="1925591"/>
    <lineage>
        <taxon>Bacteria</taxon>
        <taxon>Bacillati</taxon>
        <taxon>Cyanobacteriota</taxon>
        <taxon>Cyanophyceae</taxon>
        <taxon>Desertifilales</taxon>
        <taxon>Desertifilaceae</taxon>
        <taxon>Roseofilum</taxon>
    </lineage>
</organism>
<reference evidence="1" key="1">
    <citation type="submission" date="2016-10" db="EMBL/GenBank/DDBJ databases">
        <title>CRISPR-Cas defence system in Roseofilum reptotaenium: evidence of a bacteriophage-cyanobacterium arms race in the coral black band disease.</title>
        <authorList>
            <person name="Buerger P."/>
            <person name="Wood-Charlson E.M."/>
            <person name="Weynberg K.D."/>
            <person name="Willis B."/>
            <person name="Van Oppen M.J."/>
        </authorList>
    </citation>
    <scope>NUCLEOTIDE SEQUENCE [LARGE SCALE GENOMIC DNA]</scope>
    <source>
        <strain evidence="1">AO1-A</strain>
    </source>
</reference>
<evidence type="ECO:0000313" key="1">
    <source>
        <dbReference type="EMBL" id="OJJ13965.1"/>
    </source>
</evidence>
<proteinExistence type="predicted"/>
<dbReference type="EMBL" id="MLAW01000087">
    <property type="protein sequence ID" value="OJJ13965.1"/>
    <property type="molecule type" value="Genomic_DNA"/>
</dbReference>
<comment type="caution">
    <text evidence="1">The sequence shown here is derived from an EMBL/GenBank/DDBJ whole genome shotgun (WGS) entry which is preliminary data.</text>
</comment>
<keyword evidence="2" id="KW-1185">Reference proteome</keyword>
<dbReference type="AlphaFoldDB" id="A0A1L9QJG1"/>
<dbReference type="Proteomes" id="UP000183940">
    <property type="component" value="Unassembled WGS sequence"/>
</dbReference>
<dbReference type="SUPFAM" id="SSF52266">
    <property type="entry name" value="SGNH hydrolase"/>
    <property type="match status" value="1"/>
</dbReference>
<accession>A0A1L9QJG1</accession>
<sequence>MKLGGYTSIAFILGTEHQNGSMMMSFWLFLLPSVFLTWGSRDRLWQAYALRPTEVSILETQESESSGWLVKQGGFSQPGLTRFTPANFGSQRLNEHLGWYLYQVALYGPPDVLIVGSSRALQGVDPLALRKAIGEGQQGELSIYNFGINGATVQVVDLLIREILTSDQLPRLILWADGVRAFNSGRSDRTYQSIIESEGYQLLLEGVRPSVPLLWPDAEQCYDIPIPFASSEPSVSLISSVLSSPCLLPPVSQRHQASIWEKALATIQANRTLSDLTPLGFLPVEQVFNPQTYYTRYPRIAGQFDGDYSGFYLQGEQAIALSQLLAYTQRRQIPLIFVNLPLTGDYLDPVRLAYEQEFHQELNGWVNHQRLMMVNLVSPELENLKNPKYFADPSHINQWGAIAVARELAKHANIPWPKPKSRMETAR</sequence>
<name>A0A1L9QJG1_9CYAN</name>
<dbReference type="STRING" id="1925591.BI308_25365"/>
<protein>
    <submittedName>
        <fullName evidence="1">Uncharacterized protein</fullName>
    </submittedName>
</protein>